<dbReference type="EMBL" id="CAEFZW010000004">
    <property type="protein sequence ID" value="CAB4254748.1"/>
    <property type="molecule type" value="Genomic_DNA"/>
</dbReference>
<dbReference type="OrthoDB" id="427480at2759"/>
<proteinExistence type="predicted"/>
<dbReference type="Gene3D" id="4.10.240.10">
    <property type="entry name" value="Zn(2)-C6 fungal-type DNA-binding domain"/>
    <property type="match status" value="1"/>
</dbReference>
<keyword evidence="2" id="KW-0862">Zinc</keyword>
<feature type="domain" description="Zn(2)-C6 fungal-type" evidence="8">
    <location>
        <begin position="28"/>
        <end position="60"/>
    </location>
</feature>
<feature type="compositionally biased region" description="Polar residues" evidence="7">
    <location>
        <begin position="245"/>
        <end position="265"/>
    </location>
</feature>
<evidence type="ECO:0000259" key="8">
    <source>
        <dbReference type="PROSITE" id="PS50048"/>
    </source>
</evidence>
<evidence type="ECO:0000256" key="3">
    <source>
        <dbReference type="ARBA" id="ARBA00023015"/>
    </source>
</evidence>
<evidence type="ECO:0000313" key="10">
    <source>
        <dbReference type="Proteomes" id="UP000644660"/>
    </source>
</evidence>
<evidence type="ECO:0000256" key="2">
    <source>
        <dbReference type="ARBA" id="ARBA00022833"/>
    </source>
</evidence>
<dbReference type="SUPFAM" id="SSF57701">
    <property type="entry name" value="Zn2/Cys6 DNA-binding domain"/>
    <property type="match status" value="1"/>
</dbReference>
<dbReference type="PROSITE" id="PS50048">
    <property type="entry name" value="ZN2_CY6_FUNGAL_2"/>
    <property type="match status" value="1"/>
</dbReference>
<dbReference type="PANTHER" id="PTHR31944:SF131">
    <property type="entry name" value="HEME-RESPONSIVE ZINC FINGER TRANSCRIPTION FACTOR HAP1"/>
    <property type="match status" value="1"/>
</dbReference>
<feature type="region of interest" description="Disordered" evidence="7">
    <location>
        <begin position="1021"/>
        <end position="1062"/>
    </location>
</feature>
<reference evidence="9 10" key="1">
    <citation type="submission" date="2020-05" db="EMBL/GenBank/DDBJ databases">
        <authorList>
            <person name="Casaregola S."/>
            <person name="Devillers H."/>
            <person name="Grondin C."/>
        </authorList>
    </citation>
    <scope>NUCLEOTIDE SEQUENCE [LARGE SCALE GENOMIC DNA]</scope>
    <source>
        <strain evidence="9 10">CLIB 1767</strain>
    </source>
</reference>
<feature type="region of interest" description="Disordered" evidence="7">
    <location>
        <begin position="1"/>
        <end position="21"/>
    </location>
</feature>
<comment type="caution">
    <text evidence="9">The sequence shown here is derived from an EMBL/GenBank/DDBJ whole genome shotgun (WGS) entry which is preliminary data.</text>
</comment>
<evidence type="ECO:0000256" key="7">
    <source>
        <dbReference type="SAM" id="MobiDB-lite"/>
    </source>
</evidence>
<dbReference type="PANTHER" id="PTHR31944">
    <property type="entry name" value="HEME-RESPONSIVE ZINC FINGER TRANSCRIPTION FACTOR HAP1"/>
    <property type="match status" value="1"/>
</dbReference>
<name>A0A8H2ZIA4_9SACH</name>
<dbReference type="GO" id="GO:0005634">
    <property type="term" value="C:nucleus"/>
    <property type="evidence" value="ECO:0007669"/>
    <property type="project" value="TreeGrafter"/>
</dbReference>
<evidence type="ECO:0000313" key="9">
    <source>
        <dbReference type="EMBL" id="CAB4254748.1"/>
    </source>
</evidence>
<dbReference type="PROSITE" id="PS00463">
    <property type="entry name" value="ZN2_CY6_FUNGAL_1"/>
    <property type="match status" value="1"/>
</dbReference>
<dbReference type="CDD" id="cd00067">
    <property type="entry name" value="GAL4"/>
    <property type="match status" value="1"/>
</dbReference>
<keyword evidence="6" id="KW-0539">Nucleus</keyword>
<feature type="region of interest" description="Disordered" evidence="7">
    <location>
        <begin position="209"/>
        <end position="232"/>
    </location>
</feature>
<dbReference type="GeneID" id="64857756"/>
<keyword evidence="10" id="KW-1185">Reference proteome</keyword>
<dbReference type="AlphaFoldDB" id="A0A8H2ZIA4"/>
<keyword evidence="3" id="KW-0805">Transcription regulation</keyword>
<dbReference type="InterPro" id="IPR001138">
    <property type="entry name" value="Zn2Cys6_DnaBD"/>
</dbReference>
<organism evidence="9 10">
    <name type="scientific">Maudiozyma barnettii</name>
    <dbReference type="NCBI Taxonomy" id="61262"/>
    <lineage>
        <taxon>Eukaryota</taxon>
        <taxon>Fungi</taxon>
        <taxon>Dikarya</taxon>
        <taxon>Ascomycota</taxon>
        <taxon>Saccharomycotina</taxon>
        <taxon>Saccharomycetes</taxon>
        <taxon>Saccharomycetales</taxon>
        <taxon>Saccharomycetaceae</taxon>
        <taxon>Maudiozyma</taxon>
    </lineage>
</organism>
<dbReference type="CDD" id="cd12148">
    <property type="entry name" value="fungal_TF_MHR"/>
    <property type="match status" value="1"/>
</dbReference>
<keyword evidence="4" id="KW-0238">DNA-binding</keyword>
<evidence type="ECO:0000256" key="6">
    <source>
        <dbReference type="ARBA" id="ARBA00023242"/>
    </source>
</evidence>
<gene>
    <name evidence="9" type="ORF">KABA2_04S13442</name>
</gene>
<keyword evidence="5" id="KW-0804">Transcription</keyword>
<dbReference type="RefSeq" id="XP_041406592.1">
    <property type="nucleotide sequence ID" value="XM_041550658.1"/>
</dbReference>
<evidence type="ECO:0000256" key="5">
    <source>
        <dbReference type="ARBA" id="ARBA00023163"/>
    </source>
</evidence>
<dbReference type="GO" id="GO:0000978">
    <property type="term" value="F:RNA polymerase II cis-regulatory region sequence-specific DNA binding"/>
    <property type="evidence" value="ECO:0007669"/>
    <property type="project" value="TreeGrafter"/>
</dbReference>
<dbReference type="GO" id="GO:0008270">
    <property type="term" value="F:zinc ion binding"/>
    <property type="evidence" value="ECO:0007669"/>
    <property type="project" value="InterPro"/>
</dbReference>
<dbReference type="SMART" id="SM00066">
    <property type="entry name" value="GAL4"/>
    <property type="match status" value="1"/>
</dbReference>
<dbReference type="InterPro" id="IPR051430">
    <property type="entry name" value="Fungal_TF_Env_Response"/>
</dbReference>
<sequence>MDTSQNMDLRNVPPSATSRKKRNRVPLSCTICRKRRLRCDKQKPYCSNCKLLNISHLCHYMKQLWADDKETWSEHDEISFLKIKSDNLNELIGISTTYNTQQCPVLTDNGYIPYHPNEIELNFKSDAAMIDIYKTTWENKFRYNPSNNPVTILKSDPKLRKIWNNVTKLHEQLDDELNNTTHKTGKDIVSIAKQSTVRRQEYINTSLNESAISDPQYDGSRIGNLDPENSTDTVDDSISLQVHNIGPSRNSAGSGFSGDKQTVGTRSDDVNDLRKRNSIANMLNEDDGDGTTVPTVDPNYVIEINSDISSNNDTNKTEEERVADIESGTSISKEDILNALLHFLPSRLETELLIQIFFKYLYPSMPFLDSKNLIIQFNRIFSYTDDSVENSQSDNKLLRISLSNYNDYCNLGIIILIIKLTEISFASSASSDDLINGVSNQQPELSPDSELFKQQIPHYIIVLIEKEFIKIGDNLFDVYVPLPLIHFSLLCKIYCESSNGIDDTFRSCCSIENIVQLALSFGLNIDPDNHSLLNEEKANNDNINIPPNIERYKHTWRKTWYFIISLDVSQSLNFGKARLLKNLREVSDTKLPIFSNVDYVKNIQELIVVKNFTLFYEIDLIIIGILNLFDDARYHNITKLKLDVIINSLLDLIYGRKSTKETLLTLDNLNIFPKQEGWLRIHFSNEANESYNLPDIQYLLQMRSNVLNFTELERKLEIPRTSIVSSVFFVKHIILRHLIFDLNWKSFTYFTSNHLSENLSHFYGHEGFSWTKNILDNILFFFNETLKSIGIAERIMTPALLQPIFSSVQFLTSLVLRESQNNDNNGFLLLNSVTRLLKKISKYNKRAEVVFDFIDNFNKVYLKDRDVADVVPHTSVVQNVQGLITRTQNNLLLDHHGQQYMVPPQRVMANDINAFQRGAPIYNVPVPQEVAPYRSIVSSHFPVTNYPANQYSNDEQISFSQSAQYWVNNNIGYNLANPTLMGQPVIQYISPHMIPGVQIPPSSMYSGLPLTNTMSPYVYPQGSVNTPSVQRPPPSGDVVTNSTAAQLPRQEHQNFPGENNSH</sequence>
<keyword evidence="1" id="KW-0479">Metal-binding</keyword>
<dbReference type="InterPro" id="IPR036864">
    <property type="entry name" value="Zn2-C6_fun-type_DNA-bd_sf"/>
</dbReference>
<dbReference type="GO" id="GO:0001228">
    <property type="term" value="F:DNA-binding transcription activator activity, RNA polymerase II-specific"/>
    <property type="evidence" value="ECO:0007669"/>
    <property type="project" value="TreeGrafter"/>
</dbReference>
<evidence type="ECO:0000256" key="4">
    <source>
        <dbReference type="ARBA" id="ARBA00023125"/>
    </source>
</evidence>
<protein>
    <submittedName>
        <fullName evidence="9">Similar to Saccharomyces cerevisiae YLR256W HAP1 Zinc finger transcription factor involved in the complex regulation of gene expression in response to levels of heme and oxygen</fullName>
    </submittedName>
</protein>
<evidence type="ECO:0000256" key="1">
    <source>
        <dbReference type="ARBA" id="ARBA00022723"/>
    </source>
</evidence>
<feature type="region of interest" description="Disordered" evidence="7">
    <location>
        <begin position="245"/>
        <end position="268"/>
    </location>
</feature>
<dbReference type="Proteomes" id="UP000644660">
    <property type="component" value="Unassembled WGS sequence"/>
</dbReference>
<accession>A0A8H2ZIA4</accession>
<dbReference type="Pfam" id="PF00172">
    <property type="entry name" value="Zn_clus"/>
    <property type="match status" value="1"/>
</dbReference>